<evidence type="ECO:0000313" key="1">
    <source>
        <dbReference type="EMBL" id="THF60912.1"/>
    </source>
</evidence>
<dbReference type="InterPro" id="IPR006522">
    <property type="entry name" value="Phage_virion_morphogenesis"/>
</dbReference>
<dbReference type="Pfam" id="PF05069">
    <property type="entry name" value="Phage_tail_S"/>
    <property type="match status" value="1"/>
</dbReference>
<dbReference type="RefSeq" id="WP_136385186.1">
    <property type="nucleotide sequence ID" value="NZ_SSOD01000008.1"/>
</dbReference>
<dbReference type="AlphaFoldDB" id="A0A4S4AMQ6"/>
<protein>
    <submittedName>
        <fullName evidence="1">Phage morphogenesis protein</fullName>
    </submittedName>
</protein>
<name>A0A4S4AMQ6_9RHOO</name>
<comment type="caution">
    <text evidence="1">The sequence shown here is derived from an EMBL/GenBank/DDBJ whole genome shotgun (WGS) entry which is preliminary data.</text>
</comment>
<sequence>MATDKITIEYTGADVVEALRRIHAGLGPAGLRPALKEIGEDLAESTRRRFATSTAPDGSRWAPNSQLTYLGLIGKGDTRKDGRVNARGAGRVSAKRPLVGSGLLAESITWQLADGGTAVEIGTNRIYAGTHQFGAKQGEYGATRRGAPIPWGDIPARPFLGLSAEDEAAVLGVLQGYLGRLVDG</sequence>
<dbReference type="Proteomes" id="UP000307956">
    <property type="component" value="Unassembled WGS sequence"/>
</dbReference>
<gene>
    <name evidence="1" type="ORF">E6O51_11830</name>
</gene>
<keyword evidence="2" id="KW-1185">Reference proteome</keyword>
<dbReference type="EMBL" id="SSOD01000008">
    <property type="protein sequence ID" value="THF60912.1"/>
    <property type="molecule type" value="Genomic_DNA"/>
</dbReference>
<reference evidence="1 2" key="1">
    <citation type="submission" date="2019-04" db="EMBL/GenBank/DDBJ databases">
        <title>Azoarcus rhizosphaerae sp. nov. isolated from rhizosphere of Ficus religiosa.</title>
        <authorList>
            <person name="Lin S.-Y."/>
            <person name="Hameed A."/>
            <person name="Hsu Y.-H."/>
            <person name="Young C.-C."/>
        </authorList>
    </citation>
    <scope>NUCLEOTIDE SEQUENCE [LARGE SCALE GENOMIC DNA]</scope>
    <source>
        <strain evidence="1 2">CC-YHH848</strain>
    </source>
</reference>
<dbReference type="OrthoDB" id="2081253at2"/>
<accession>A0A4S4AMQ6</accession>
<evidence type="ECO:0000313" key="2">
    <source>
        <dbReference type="Proteomes" id="UP000307956"/>
    </source>
</evidence>
<proteinExistence type="predicted"/>
<organism evidence="1 2">
    <name type="scientific">Pseudothauera rhizosphaerae</name>
    <dbReference type="NCBI Taxonomy" id="2565932"/>
    <lineage>
        <taxon>Bacteria</taxon>
        <taxon>Pseudomonadati</taxon>
        <taxon>Pseudomonadota</taxon>
        <taxon>Betaproteobacteria</taxon>
        <taxon>Rhodocyclales</taxon>
        <taxon>Zoogloeaceae</taxon>
        <taxon>Pseudothauera</taxon>
    </lineage>
</organism>